<protein>
    <recommendedName>
        <fullName evidence="4">F-box domain-containing protein</fullName>
    </recommendedName>
</protein>
<accession>A0A2H3BSY2</accession>
<sequence length="448" mass="50806">MISFPPELMLVIFGYLKGCYASLEACCFVCHAWRLLAQPLVFADLSLSHVHSWNRKFAAYPHFSGWVTHLDILAGNRRELQILSSCRSLLDDPATLELIRQLPNVKSLKVHGFFSLTKAAIEVLCHFPRLESLEICNVPFEQPEDLLGFTSQMVDLKNLTIDNIRIGGFHQNQSRRVGSVLHGHVDAVPKCLRSLNLQDVTQSLYILSWLSGSAFDLGSLTELRLSSRRSLTGRYREAPNFSPYVAPFLRTVGAGTKHLFLEMEMPGSRQPYEDNHMLNYYISTAALEGFTALETLDIRSESPHALNYASCLGDIQRLLHRVTFAKLWKICITMRFVLHTAIDFPYYQDLPFWTDLDDLLGSPNFPSLLRVVFIIEIDDKYWYPLRTGYSIESLGLDSGEPEIYHIPPEVIEHPGPADPPTMDDVVAMITKKMPTVASCGFLEFRSFN</sequence>
<feature type="chain" id="PRO_5013668867" description="F-box domain-containing protein" evidence="1">
    <location>
        <begin position="22"/>
        <end position="448"/>
    </location>
</feature>
<dbReference type="SUPFAM" id="SSF52047">
    <property type="entry name" value="RNI-like"/>
    <property type="match status" value="1"/>
</dbReference>
<dbReference type="InterPro" id="IPR036047">
    <property type="entry name" value="F-box-like_dom_sf"/>
</dbReference>
<evidence type="ECO:0000313" key="2">
    <source>
        <dbReference type="EMBL" id="PBK74005.1"/>
    </source>
</evidence>
<keyword evidence="3" id="KW-1185">Reference proteome</keyword>
<evidence type="ECO:0000256" key="1">
    <source>
        <dbReference type="SAM" id="SignalP"/>
    </source>
</evidence>
<evidence type="ECO:0000313" key="3">
    <source>
        <dbReference type="Proteomes" id="UP000218334"/>
    </source>
</evidence>
<feature type="signal peptide" evidence="1">
    <location>
        <begin position="1"/>
        <end position="21"/>
    </location>
</feature>
<dbReference type="SUPFAM" id="SSF81383">
    <property type="entry name" value="F-box domain"/>
    <property type="match status" value="1"/>
</dbReference>
<dbReference type="Proteomes" id="UP000218334">
    <property type="component" value="Unassembled WGS sequence"/>
</dbReference>
<organism evidence="2 3">
    <name type="scientific">Armillaria solidipes</name>
    <dbReference type="NCBI Taxonomy" id="1076256"/>
    <lineage>
        <taxon>Eukaryota</taxon>
        <taxon>Fungi</taxon>
        <taxon>Dikarya</taxon>
        <taxon>Basidiomycota</taxon>
        <taxon>Agaricomycotina</taxon>
        <taxon>Agaricomycetes</taxon>
        <taxon>Agaricomycetidae</taxon>
        <taxon>Agaricales</taxon>
        <taxon>Marasmiineae</taxon>
        <taxon>Physalacriaceae</taxon>
        <taxon>Armillaria</taxon>
    </lineage>
</organism>
<proteinExistence type="predicted"/>
<gene>
    <name evidence="2" type="ORF">ARMSODRAFT_1014329</name>
</gene>
<dbReference type="EMBL" id="KZ293419">
    <property type="protein sequence ID" value="PBK74005.1"/>
    <property type="molecule type" value="Genomic_DNA"/>
</dbReference>
<dbReference type="Gene3D" id="3.80.10.10">
    <property type="entry name" value="Ribonuclease Inhibitor"/>
    <property type="match status" value="1"/>
</dbReference>
<dbReference type="AlphaFoldDB" id="A0A2H3BSY2"/>
<reference evidence="3" key="1">
    <citation type="journal article" date="2017" name="Nat. Ecol. Evol.">
        <title>Genome expansion and lineage-specific genetic innovations in the forest pathogenic fungi Armillaria.</title>
        <authorList>
            <person name="Sipos G."/>
            <person name="Prasanna A.N."/>
            <person name="Walter M.C."/>
            <person name="O'Connor E."/>
            <person name="Balint B."/>
            <person name="Krizsan K."/>
            <person name="Kiss B."/>
            <person name="Hess J."/>
            <person name="Varga T."/>
            <person name="Slot J."/>
            <person name="Riley R."/>
            <person name="Boka B."/>
            <person name="Rigling D."/>
            <person name="Barry K."/>
            <person name="Lee J."/>
            <person name="Mihaltcheva S."/>
            <person name="LaButti K."/>
            <person name="Lipzen A."/>
            <person name="Waldron R."/>
            <person name="Moloney N.M."/>
            <person name="Sperisen C."/>
            <person name="Kredics L."/>
            <person name="Vagvoelgyi C."/>
            <person name="Patrignani A."/>
            <person name="Fitzpatrick D."/>
            <person name="Nagy I."/>
            <person name="Doyle S."/>
            <person name="Anderson J.B."/>
            <person name="Grigoriev I.V."/>
            <person name="Gueldener U."/>
            <person name="Muensterkoetter M."/>
            <person name="Nagy L.G."/>
        </authorList>
    </citation>
    <scope>NUCLEOTIDE SEQUENCE [LARGE SCALE GENOMIC DNA]</scope>
    <source>
        <strain evidence="3">28-4</strain>
    </source>
</reference>
<keyword evidence="1" id="KW-0732">Signal</keyword>
<evidence type="ECO:0008006" key="4">
    <source>
        <dbReference type="Google" id="ProtNLM"/>
    </source>
</evidence>
<dbReference type="InterPro" id="IPR032675">
    <property type="entry name" value="LRR_dom_sf"/>
</dbReference>
<dbReference type="CDD" id="cd09917">
    <property type="entry name" value="F-box_SF"/>
    <property type="match status" value="1"/>
</dbReference>
<name>A0A2H3BSY2_9AGAR</name>